<keyword evidence="6" id="KW-1185">Reference proteome</keyword>
<dbReference type="PANTHER" id="PTHR23361">
    <property type="entry name" value="MUCIN"/>
    <property type="match status" value="1"/>
</dbReference>
<evidence type="ECO:0000256" key="2">
    <source>
        <dbReference type="ARBA" id="ARBA00022801"/>
    </source>
</evidence>
<feature type="domain" description="IPT/TIG" evidence="4">
    <location>
        <begin position="3507"/>
        <end position="3596"/>
    </location>
</feature>
<evidence type="ECO:0000256" key="3">
    <source>
        <dbReference type="SAM" id="MobiDB-lite"/>
    </source>
</evidence>
<dbReference type="InterPro" id="IPR002909">
    <property type="entry name" value="IPT_dom"/>
</dbReference>
<feature type="domain" description="IPT/TIG" evidence="4">
    <location>
        <begin position="3327"/>
        <end position="3410"/>
    </location>
</feature>
<feature type="domain" description="IPT/TIG" evidence="4">
    <location>
        <begin position="2472"/>
        <end position="2559"/>
    </location>
</feature>
<dbReference type="InterPro" id="IPR013783">
    <property type="entry name" value="Ig-like_fold"/>
</dbReference>
<evidence type="ECO:0000259" key="4">
    <source>
        <dbReference type="SMART" id="SM00429"/>
    </source>
</evidence>
<dbReference type="InParanoid" id="D3BP34"/>
<feature type="compositionally biased region" description="Gly residues" evidence="3">
    <location>
        <begin position="3796"/>
        <end position="3819"/>
    </location>
</feature>
<feature type="region of interest" description="Disordered" evidence="3">
    <location>
        <begin position="3692"/>
        <end position="3723"/>
    </location>
</feature>
<gene>
    <name evidence="5" type="ORF">PPL_09797</name>
</gene>
<feature type="compositionally biased region" description="Low complexity" evidence="3">
    <location>
        <begin position="3765"/>
        <end position="3780"/>
    </location>
</feature>
<evidence type="ECO:0000313" key="5">
    <source>
        <dbReference type="EMBL" id="EFA77044.1"/>
    </source>
</evidence>
<comment type="similarity">
    <text evidence="1">Belongs to the DNase II family.</text>
</comment>
<dbReference type="PANTHER" id="PTHR23361:SF19">
    <property type="entry name" value="IPT_TIG DOMAIN-CONTAINING PROTEIN-RELATED"/>
    <property type="match status" value="1"/>
</dbReference>
<feature type="domain" description="IPT/TIG" evidence="4">
    <location>
        <begin position="2650"/>
        <end position="2733"/>
    </location>
</feature>
<feature type="region of interest" description="Disordered" evidence="3">
    <location>
        <begin position="3754"/>
        <end position="4426"/>
    </location>
</feature>
<feature type="domain" description="IPT/TIG" evidence="4">
    <location>
        <begin position="3598"/>
        <end position="3682"/>
    </location>
</feature>
<protein>
    <submittedName>
        <fullName evidence="5">IPT/TIG domain-containing protein</fullName>
    </submittedName>
</protein>
<dbReference type="STRING" id="670386.D3BP34"/>
<dbReference type="FunCoup" id="D3BP34">
    <property type="interactions" value="263"/>
</dbReference>
<dbReference type="EMBL" id="ADBJ01000044">
    <property type="protein sequence ID" value="EFA77044.1"/>
    <property type="molecule type" value="Genomic_DNA"/>
</dbReference>
<dbReference type="InterPro" id="IPR014756">
    <property type="entry name" value="Ig_E-set"/>
</dbReference>
<feature type="compositionally biased region" description="Low complexity" evidence="3">
    <location>
        <begin position="3701"/>
        <end position="3723"/>
    </location>
</feature>
<reference evidence="5 6" key="1">
    <citation type="journal article" date="2011" name="Genome Res.">
        <title>Phylogeny-wide analysis of social amoeba genomes highlights ancient origins for complex intercellular communication.</title>
        <authorList>
            <person name="Heidel A.J."/>
            <person name="Lawal H.M."/>
            <person name="Felder M."/>
            <person name="Schilde C."/>
            <person name="Helps N.R."/>
            <person name="Tunggal B."/>
            <person name="Rivero F."/>
            <person name="John U."/>
            <person name="Schleicher M."/>
            <person name="Eichinger L."/>
            <person name="Platzer M."/>
            <person name="Noegel A.A."/>
            <person name="Schaap P."/>
            <person name="Gloeckner G."/>
        </authorList>
    </citation>
    <scope>NUCLEOTIDE SEQUENCE [LARGE SCALE GENOMIC DNA]</scope>
    <source>
        <strain evidence="6">ATCC 26659 / Pp 5 / PN500</strain>
    </source>
</reference>
<dbReference type="SMART" id="SM00429">
    <property type="entry name" value="IPT"/>
    <property type="match status" value="9"/>
</dbReference>
<comment type="caution">
    <text evidence="5">The sequence shown here is derived from an EMBL/GenBank/DDBJ whole genome shotgun (WGS) entry which is preliminary data.</text>
</comment>
<dbReference type="CDD" id="cd00102">
    <property type="entry name" value="IPT"/>
    <property type="match status" value="3"/>
</dbReference>
<feature type="domain" description="IPT/TIG" evidence="4">
    <location>
        <begin position="2981"/>
        <end position="3067"/>
    </location>
</feature>
<feature type="compositionally biased region" description="Low complexity" evidence="3">
    <location>
        <begin position="4025"/>
        <end position="4426"/>
    </location>
</feature>
<dbReference type="Proteomes" id="UP000001396">
    <property type="component" value="Unassembled WGS sequence"/>
</dbReference>
<feature type="domain" description="IPT/TIG" evidence="4">
    <location>
        <begin position="3241"/>
        <end position="3326"/>
    </location>
</feature>
<evidence type="ECO:0000313" key="6">
    <source>
        <dbReference type="Proteomes" id="UP000001396"/>
    </source>
</evidence>
<feature type="compositionally biased region" description="Gly residues" evidence="3">
    <location>
        <begin position="3984"/>
        <end position="4004"/>
    </location>
</feature>
<dbReference type="GeneID" id="31365270"/>
<feature type="domain" description="IPT/TIG" evidence="4">
    <location>
        <begin position="536"/>
        <end position="618"/>
    </location>
</feature>
<dbReference type="Gene3D" id="2.60.40.10">
    <property type="entry name" value="Immunoglobulins"/>
    <property type="match status" value="17"/>
</dbReference>
<dbReference type="Pfam" id="PF01833">
    <property type="entry name" value="TIG"/>
    <property type="match status" value="21"/>
</dbReference>
<accession>D3BP34</accession>
<sequence length="4426" mass="475984">MIFIFAYFRNQRSNFGMNIKMNMKINTASKFLPITNVTPSLAAIISEQITVIGSNFVLSTSITINTTFICDTPQTISSTQIICNAPALPFVGKAIVHARNPPLTPIKSTDTGFIIDVGLPPAPYINSIKPNILTNRASTNSLTITGKYFMPDVNVLINSTYPCNLQVKATETSLICQYAAVPIGGTNSMYPITTVNYGASSDPYYMKFDLPTPVFDVFDQQILIEKDVTYLFKGSLFVCDKVKISLDGDFTYFTIQNCNPNQVFAKYSTAKTLKGQFPAIIYNDNVASNSREITFVPPKPIVESVSVYGMSYKLFDGQLAVFGTGFRSDITSVVFANSYCTIKELTSTKILCQCLKVTNYGYFQLQVYNTGAGSVIYPVLLRSIPTITSFSPNVYQYDQVTNLNIVGDEFNTGLTKVYVGDVLCDPVSITSKTQLTCRFPQIQKTGPTPIFVRNTGHADSNIVYVDYRPPFVYITSIYPTTILNTIDSFITVRGQKFTSSSTSMLTQLDMALISETIFSNSSQIIVKVLARIRMSKPTITSITPSSTLYTKATVISIVGTGFIDGVTNVLVDNVLVTCSVTNTSVVFTSPLLNKVGTFNAVVYNGDRAINSTSTIKYYPPTPTLTQISPNSVEITSGTAITLTGTNFISGISKLLGNGATIQMTSITSTRIIFNSPTNTAVNVVCKISNAVGYDSNTLSLTFTTVKPVVTSFSPVNVTNIQSTSIIVKGSKFVPSYTISDAIFDNSKVRCTTSVSNPTTLTITSPVKAEVGPKIFMITNGNLVTNISINYVSPPITLTSITPNSMIGNIEQVITLKGTGFDSRLTSIDLPNFTCPFSFINSTVIICKAGKSTNYGIKSLRLKNINEYSQSIYFQIVDPPMFVFSIEPKYHLTYEPSTITINGLNFRPSSVIIWDGIHIVPEFVSETRIIGKKPFSTYSVGVVLITTVFGGFSATLPIYYVNKPNLINASPLPIYYKFPTNFNSLLNLIGEYLIDEIYTGTKTIVTFGNQNYTQISDSMTSISIYPPVDQLNFIDVFVTTYGQFVSNTLRLPVAVAPPLFSNLNPKIMVNDVSYSLTITGLNFLSGETNVYLSFGKLSCSNTFETIICSVPPTNFYGSTPVTVEMMKNNYTYGAITFRRPNTIIDTISPSQLYFNTINQMTVTGSKFYDGSTSIIISNLNAFPNPSYSISSVTQNQIIFDLNPFTKVGTYSISVKVDGSLNTNSNSLVVDVIPGKITINSINPNKLQYGLSNQVVTLKGSNFYYGTVIQLDSVNCQILSQTEDTILFSVSEITYFGKSDFVIVQSPQADTLFNMEIDVPYPVINSMNPSNPYSYLGKDIEIIGSIFTHTISVTINGINCLTIRNSLNSITITTPKLKSGTYQMQIFNTPEIFLTTTIEFIDSTPIIESISPISASINDMSMTNSMITIIGSQFVNNYSIIKIGSYQCEPRYIDETLIRCLMPEVTVEGELSVNVKNGEMISNTFHISYINSLPITSVTPKFVNYNQSNDITITITGFNFNNLLDSQVFIENKSGTKNQCNILTKEDEIIICRSQMIQFGKYQVILYSKELHSIPSDFSILDDSLACKSNSGKQVSWWFAKKLPQSQSYIYADSDSQDMIYLSDISSITSSLALTLNQIKLDSNTHNGYVVYNDHPWFDDLSGQLSHSVQGYPIGHSGELNKSLGKGILVAQTYFNSTYSPGFHIKHSMEGFPVPLPNGLFKTPSSHPSSWIPNDYHLIPKQGDDYSLGHSYMCHSFIDSSDFVNGIQSLKPFIYSSNRFTPTSTTNIFSSLFTDSTTNSFTSKDWSKGYFISAGFRNDIFTPTRIQPLSITLPSKFKIPSGANAITDVKLPTEFIIQNNIPTKISQWKSDIDKSYIAFNDTHLCLGDYSSKTSFGGGIAVCVINQFSSEFFVESIFKYQQQNCSTSKCENQIQNQFFISIKSKLLLDNTYSSNNNDLQMILNNIDSILPNTKLSVGDSGCFGIFCPITAPYSEIKVNPTDSVGIFSFRGSYTPIFNLILQDTNSSITIKSNGSPISYSTYNISGSFTAKTNGNIQSNNIIVAYKLIQIVKKVRDNLGFGTLGNIELILNGNGVAILNQHNDIPIKIDSNTLDVQSLFRAISYDLILQLNSATSSVELPELNFDSYELSKSSALLGGMINFISMKLRQLSLPNLPISMIQSMRDRNQQLIDIEHFTSSRMSRRNAILSQGWITSYLWDLVDQENDDYLNPSFRRPPHSDNNYGNQIDFKYILQTIQNNSLNSDILIFSEQLFNILPLWNTLTIPHARSIMIYNNIFECNDCKVDNPPTVSNSTDLSNILQSKGVCKSSIDNLIMPTIDEVQSFVSFWSSSSTNNWNDNQGISNIYSSSFVSLYNNSLLLESLIQVADPTLCEFQIENGYPVTPKGLEILTRVLVNQINIANKMIKYNEVSTYFVKTETTKGLTIITYKNYLCAFDIVDESSFDNGQVLSLCPSGPIVTSITGNTGPTHSNNNAITLIGRKLSETGVQVQIGSKNCSIQSQSDSQLICQVGQGVGTLPIIYFNVNTKLPNETPLDNYVFQFNQPVITSLSTNSPVKTYGQKITVYGNNFGFTNDDTTLFVGDIQFNIETFSTSGNSELLIFTSNGTGYGNIVSVYVGDQNSELNNQFTIDYNAPVINSISVDRSPTYGGGAMTVSGTSFGLYGDISIKIGSIECSSTIRIDDNAAICIIPPHVADHHVTIVVGNQFSSEGPMFKYDRPVIFEVLQTNNTPTSEPSSFWIIGKDLGPKGYEFPYISYFLNLTVVECDDDYTCYYNKTYTDENDNDIPIPTDPYHDGYFDAYVAMNSSYRSVVNFDCIQCVLNPGIGHNIPVNISYYEIFSNIINDSLSFNRPTILNVTENQSNTDGGAFISIIGFDFVPNEINETIDYLTTNPAYTYNDEYIYNLEGPLTYSNASIAQYLFNNITFVNSTLVTAQIPPGIGANHTISLFIGGQNSTQLFNFSYNAPNISSISYSDTIGQNITLSGCNFVPKNVSSGNSSFVLINGTECQSPQWISSNTINCTAYPGIGKNLTLTVSIGAQNNTDNTTFSYNPPNVNNVTMSKTDGEIISIIGDNFVPANIYAFKSNVTIFNDLCDNINWINENNITCTAKAGIGKNLTLSVIVGDQQSTNNNVTFSYLPPTIKNNVTTDTKGGSVIIEGTNFVPQNIEPKNSNITINDNNCQNIEWRSSSSIKFDVPPGIGNNQTFVIFVGNQTTDQKHYFDYNKPKISSISKSKTDGEQITLAGTNFVPLNVEPRNSNLTIGTQACNNIVWSSDTQILCTIPKGIGKSLNVTLFVGNQTTEDKPTFDYIAPSISSVTNSKTSGESITLQGSNFVPENVEPKNSNITINKNVCKDPVWTSSSQIICTAPSGIGKDLELLLFVGNQSTTTKFTYKIPKLDDTKYKGNPSGGDWIIIKGENFIPSDFVQEVNQKTQDSNNSVSIADKQCQSVEWVDFNTVKCQIPSGTGKDKNIKVTVGTQSSENNQLFSYNAPVVESISPDNGEQSSKKQVTINGINFGSNPTATIGDAGECQSVVVLSKLNDKERIQCNVPEYNTNGAQIVSVTLDGQKSNETNVKYTYNGDPKIDSISPTSGSVDGNFEMTVSGKNFKNGDATVTVYFNSKSITPTSKSTDTIKFTVPEGGGTSIALYIKVGNSQSNTNNDFSYDAPKIISITPDEGPYDQETSVSISGSNLGLSSDSSSTTITVGGKPCSMSCTVPRNEDEGEVYVQLTFKSQSASTTFKYTKEDSSSSSDSSDSSDSSHGSEGSHEDSTTSTTASTTGGGTDGGGPGSTGGGPGGPGGPGIAPPIFPAIGGGDDDDGDHTTGGTSTTGAITTGEPTTGYPTTTILTTSTTGGTTDVVTSSATSTTSTTISTDSTTESTITTSGSDNSTTSTTGEFTTTSTSTTSTTGESTTTDGEPTSTSTTGEPTTVSTSTTLTTSIDSTTSTTSDYSTTTSGDSITSTTASTTGGGNDGGGPGSTGGGPGGPGIAPPIFPAIGGGDDDDGDHTTGGTSSTTSTTSTSSLTSGGTASTSTTGESTAITTGESTTLTPNTTTTSTTSTTGGTTDVATSNSTTSTTSTISTDSTTGSTITTSGSDNSTTSTTGDPISTTSTTGDPSTTTFTTAGDSSTSSTSTTAGDSTTTTTSGDSTTSTTSTTSNDSTTSIISEDSTTSSSDLTTSSNSTTGGDSTTGSATSTTSVDSTTSSNSTTGGDSTTSTTSESTTSIPTSTTGWDSTTSSTSGDSTTTGGDLSTSTTGGTNTTGELTSTTGEDPLTSTSTTSGDSTTFTDSLTSTTTGDSSTSASSGDSLTSTTSGDSTTSTTSGDSLTSTTTGDSSTSTTGEDSTASTTGEDVSTSTTSGDSSTSTTGVDPSTSTSTTGADSTSLTTTGDSITSFDSSTSTTSGDSVSTK</sequence>
<dbReference type="SUPFAM" id="SSF81296">
    <property type="entry name" value="E set domains"/>
    <property type="match status" value="19"/>
</dbReference>
<dbReference type="GO" id="GO:0004531">
    <property type="term" value="F:deoxyribonuclease II activity"/>
    <property type="evidence" value="ECO:0007669"/>
    <property type="project" value="InterPro"/>
</dbReference>
<dbReference type="CDD" id="cd00603">
    <property type="entry name" value="IPT_PCSR"/>
    <property type="match status" value="5"/>
</dbReference>
<dbReference type="InterPro" id="IPR004947">
    <property type="entry name" value="DNase_II"/>
</dbReference>
<dbReference type="RefSeq" id="XP_020429174.1">
    <property type="nucleotide sequence ID" value="XM_020580587.1"/>
</dbReference>
<name>D3BP34_HETP5</name>
<feature type="domain" description="IPT/TIG" evidence="4">
    <location>
        <begin position="621"/>
        <end position="703"/>
    </location>
</feature>
<dbReference type="Pfam" id="PF03265">
    <property type="entry name" value="DNase_II"/>
    <property type="match status" value="1"/>
</dbReference>
<organism evidence="5 6">
    <name type="scientific">Heterostelium pallidum (strain ATCC 26659 / Pp 5 / PN500)</name>
    <name type="common">Cellular slime mold</name>
    <name type="synonym">Polysphondylium pallidum</name>
    <dbReference type="NCBI Taxonomy" id="670386"/>
    <lineage>
        <taxon>Eukaryota</taxon>
        <taxon>Amoebozoa</taxon>
        <taxon>Evosea</taxon>
        <taxon>Eumycetozoa</taxon>
        <taxon>Dictyostelia</taxon>
        <taxon>Acytosteliales</taxon>
        <taxon>Acytosteliaceae</taxon>
        <taxon>Heterostelium</taxon>
    </lineage>
</organism>
<feature type="compositionally biased region" description="Low complexity" evidence="3">
    <location>
        <begin position="3840"/>
        <end position="3983"/>
    </location>
</feature>
<evidence type="ECO:0000256" key="1">
    <source>
        <dbReference type="ARBA" id="ARBA00007527"/>
    </source>
</evidence>
<keyword evidence="2" id="KW-0378">Hydrolase</keyword>
<proteinExistence type="inferred from homology"/>